<keyword evidence="9" id="KW-0406">Ion transport</keyword>
<name>A0ABS8U3E4_9SPHI</name>
<evidence type="ECO:0000256" key="2">
    <source>
        <dbReference type="ARBA" id="ARBA00009450"/>
    </source>
</evidence>
<comment type="caution">
    <text evidence="17">The sequence shown here is derived from an EMBL/GenBank/DDBJ whole genome shotgun (WGS) entry which is preliminary data.</text>
</comment>
<keyword evidence="10" id="KW-0626">Porin</keyword>
<evidence type="ECO:0000256" key="4">
    <source>
        <dbReference type="ARBA" id="ARBA00022452"/>
    </source>
</evidence>
<evidence type="ECO:0000256" key="13">
    <source>
        <dbReference type="ARBA" id="ARBA00023237"/>
    </source>
</evidence>
<dbReference type="RefSeq" id="WP_232176948.1">
    <property type="nucleotide sequence ID" value="NZ_JAJPWV010000002.1"/>
</dbReference>
<evidence type="ECO:0000256" key="6">
    <source>
        <dbReference type="ARBA" id="ARBA00022692"/>
    </source>
</evidence>
<dbReference type="Gene3D" id="3.10.560.10">
    <property type="entry name" value="Outer membrane lipoprotein wza domain like"/>
    <property type="match status" value="1"/>
</dbReference>
<organism evidence="17 18">
    <name type="scientific">Mucilaginibacter roseus</name>
    <dbReference type="NCBI Taxonomy" id="1528868"/>
    <lineage>
        <taxon>Bacteria</taxon>
        <taxon>Pseudomonadati</taxon>
        <taxon>Bacteroidota</taxon>
        <taxon>Sphingobacteriia</taxon>
        <taxon>Sphingobacteriales</taxon>
        <taxon>Sphingobacteriaceae</taxon>
        <taxon>Mucilaginibacter</taxon>
    </lineage>
</organism>
<keyword evidence="3" id="KW-0813">Transport</keyword>
<dbReference type="InterPro" id="IPR054765">
    <property type="entry name" value="SLBB_dom"/>
</dbReference>
<evidence type="ECO:0000313" key="18">
    <source>
        <dbReference type="Proteomes" id="UP001199919"/>
    </source>
</evidence>
<gene>
    <name evidence="17" type="ORF">LT679_08060</name>
</gene>
<comment type="subcellular location">
    <subcellularLocation>
        <location evidence="1">Cell outer membrane</location>
        <topology evidence="1">Multi-pass membrane protein</topology>
    </subcellularLocation>
</comment>
<evidence type="ECO:0000256" key="8">
    <source>
        <dbReference type="ARBA" id="ARBA00023047"/>
    </source>
</evidence>
<keyword evidence="6" id="KW-0812">Transmembrane</keyword>
<dbReference type="EMBL" id="JAJPWV010000002">
    <property type="protein sequence ID" value="MCD8740553.1"/>
    <property type="molecule type" value="Genomic_DNA"/>
</dbReference>
<evidence type="ECO:0000256" key="5">
    <source>
        <dbReference type="ARBA" id="ARBA00022597"/>
    </source>
</evidence>
<dbReference type="InterPro" id="IPR003715">
    <property type="entry name" value="Poly_export_N"/>
</dbReference>
<keyword evidence="18" id="KW-1185">Reference proteome</keyword>
<proteinExistence type="inferred from homology"/>
<accession>A0ABS8U3E4</accession>
<keyword evidence="11" id="KW-0472">Membrane</keyword>
<evidence type="ECO:0000256" key="11">
    <source>
        <dbReference type="ARBA" id="ARBA00023136"/>
    </source>
</evidence>
<evidence type="ECO:0000256" key="7">
    <source>
        <dbReference type="ARBA" id="ARBA00022729"/>
    </source>
</evidence>
<keyword evidence="13" id="KW-0998">Cell outer membrane</keyword>
<evidence type="ECO:0000259" key="15">
    <source>
        <dbReference type="Pfam" id="PF02563"/>
    </source>
</evidence>
<dbReference type="Pfam" id="PF22461">
    <property type="entry name" value="SLBB_2"/>
    <property type="match status" value="1"/>
</dbReference>
<keyword evidence="4" id="KW-1134">Transmembrane beta strand</keyword>
<evidence type="ECO:0000313" key="17">
    <source>
        <dbReference type="EMBL" id="MCD8740553.1"/>
    </source>
</evidence>
<keyword evidence="7" id="KW-0732">Signal</keyword>
<dbReference type="Pfam" id="PF02563">
    <property type="entry name" value="Poly_export"/>
    <property type="match status" value="1"/>
</dbReference>
<keyword evidence="8" id="KW-0625">Polysaccharide transport</keyword>
<evidence type="ECO:0000256" key="10">
    <source>
        <dbReference type="ARBA" id="ARBA00023114"/>
    </source>
</evidence>
<dbReference type="PANTHER" id="PTHR33619:SF3">
    <property type="entry name" value="POLYSACCHARIDE EXPORT PROTEIN GFCE-RELATED"/>
    <property type="match status" value="1"/>
</dbReference>
<protein>
    <submittedName>
        <fullName evidence="17">Polysaccharide biosynthesis/export family protein</fullName>
    </submittedName>
</protein>
<keyword evidence="12" id="KW-0564">Palmitate</keyword>
<keyword evidence="5" id="KW-0762">Sugar transport</keyword>
<keyword evidence="14" id="KW-0449">Lipoprotein</keyword>
<evidence type="ECO:0000256" key="12">
    <source>
        <dbReference type="ARBA" id="ARBA00023139"/>
    </source>
</evidence>
<evidence type="ECO:0000256" key="1">
    <source>
        <dbReference type="ARBA" id="ARBA00004571"/>
    </source>
</evidence>
<evidence type="ECO:0000259" key="16">
    <source>
        <dbReference type="Pfam" id="PF22461"/>
    </source>
</evidence>
<dbReference type="InterPro" id="IPR049712">
    <property type="entry name" value="Poly_export"/>
</dbReference>
<dbReference type="PANTHER" id="PTHR33619">
    <property type="entry name" value="POLYSACCHARIDE EXPORT PROTEIN GFCE-RELATED"/>
    <property type="match status" value="1"/>
</dbReference>
<evidence type="ECO:0000256" key="9">
    <source>
        <dbReference type="ARBA" id="ARBA00023065"/>
    </source>
</evidence>
<feature type="domain" description="Polysaccharide export protein N-terminal" evidence="15">
    <location>
        <begin position="52"/>
        <end position="148"/>
    </location>
</feature>
<sequence length="266" mass="30152">MYRIFRECRVIIAFLLLSYSFTSCVSYKNVPYFQDLDTTQVKIALEQYRPQIVQPNDVLSIKVTSLSTESNALFGDNMTESRMGGGSNNNNNANTLQYGGFLVNELGEVELPTLGKIKVKGLTTTQVKDTVTALAARYVKNPTVTVRMLSFKISVTGDVTRAGTFQITNERVSVLEAIALAGDLRVTARRENVLVIRQNGDQMQFARLDLRSKKVFESPYFYLNNNDVIYVEPNIKRLERNENLYQNTTLIVSLLTTISLLIYRFR</sequence>
<comment type="similarity">
    <text evidence="2">Belongs to the BexD/CtrA/VexA family.</text>
</comment>
<dbReference type="Proteomes" id="UP001199919">
    <property type="component" value="Unassembled WGS sequence"/>
</dbReference>
<feature type="domain" description="SLBB" evidence="16">
    <location>
        <begin position="152"/>
        <end position="231"/>
    </location>
</feature>
<dbReference type="PROSITE" id="PS51257">
    <property type="entry name" value="PROKAR_LIPOPROTEIN"/>
    <property type="match status" value="1"/>
</dbReference>
<reference evidence="17 18" key="1">
    <citation type="submission" date="2021-12" db="EMBL/GenBank/DDBJ databases">
        <title>Mucilaginibacter roseus genome.</title>
        <authorList>
            <person name="Ferreira J.R."/>
            <person name="Newman J.D."/>
        </authorList>
    </citation>
    <scope>NUCLEOTIDE SEQUENCE [LARGE SCALE GENOMIC DNA]</scope>
    <source>
        <strain evidence="17 18">LMG 28454</strain>
    </source>
</reference>
<evidence type="ECO:0000256" key="3">
    <source>
        <dbReference type="ARBA" id="ARBA00022448"/>
    </source>
</evidence>
<evidence type="ECO:0000256" key="14">
    <source>
        <dbReference type="ARBA" id="ARBA00023288"/>
    </source>
</evidence>